<evidence type="ECO:0000313" key="13">
    <source>
        <dbReference type="Proteomes" id="UP000001901"/>
    </source>
</evidence>
<evidence type="ECO:0000256" key="7">
    <source>
        <dbReference type="ARBA" id="ARBA00022777"/>
    </source>
</evidence>
<evidence type="ECO:0000256" key="10">
    <source>
        <dbReference type="ARBA" id="ARBA00048679"/>
    </source>
</evidence>
<dbReference type="EC" id="2.7.11.1" evidence="2"/>
<dbReference type="InterPro" id="IPR011009">
    <property type="entry name" value="Kinase-like_dom_sf"/>
</dbReference>
<dbReference type="InterPro" id="IPR022495">
    <property type="entry name" value="Bud32"/>
</dbReference>
<dbReference type="EMBL" id="CP001857">
    <property type="protein sequence ID" value="ADB57862.1"/>
    <property type="molecule type" value="Genomic_DNA"/>
</dbReference>
<dbReference type="PANTHER" id="PTHR12209">
    <property type="entry name" value="NON-SPECIFIC SERINE/THREONINE PROTEIN KINASE"/>
    <property type="match status" value="1"/>
</dbReference>
<dbReference type="AlphaFoldDB" id="D2RHT7"/>
<dbReference type="NCBIfam" id="TIGR03724">
    <property type="entry name" value="arch_bud32"/>
    <property type="match status" value="1"/>
</dbReference>
<dbReference type="InterPro" id="IPR018934">
    <property type="entry name" value="RIO_dom"/>
</dbReference>
<evidence type="ECO:0000256" key="1">
    <source>
        <dbReference type="ARBA" id="ARBA00010630"/>
    </source>
</evidence>
<dbReference type="Proteomes" id="UP000001901">
    <property type="component" value="Chromosome"/>
</dbReference>
<dbReference type="PROSITE" id="PS00109">
    <property type="entry name" value="PROTEIN_KINASE_TYR"/>
    <property type="match status" value="1"/>
</dbReference>
<evidence type="ECO:0000256" key="3">
    <source>
        <dbReference type="ARBA" id="ARBA00022527"/>
    </source>
</evidence>
<evidence type="ECO:0000256" key="2">
    <source>
        <dbReference type="ARBA" id="ARBA00012513"/>
    </source>
</evidence>
<feature type="domain" description="Protein kinase" evidence="11">
    <location>
        <begin position="1"/>
        <end position="202"/>
    </location>
</feature>
<dbReference type="PANTHER" id="PTHR12209:SF0">
    <property type="entry name" value="EKC_KEOPS COMPLEX SUBUNIT TP53RK"/>
    <property type="match status" value="1"/>
</dbReference>
<evidence type="ECO:0000256" key="4">
    <source>
        <dbReference type="ARBA" id="ARBA00022679"/>
    </source>
</evidence>
<dbReference type="Gene3D" id="1.10.510.10">
    <property type="entry name" value="Transferase(Phosphotransferase) domain 1"/>
    <property type="match status" value="1"/>
</dbReference>
<dbReference type="NCBIfam" id="NF011462">
    <property type="entry name" value="PRK14879.1-3"/>
    <property type="match status" value="1"/>
</dbReference>
<proteinExistence type="inferred from homology"/>
<organism evidence="12 13">
    <name type="scientific">Archaeoglobus profundus (strain DSM 5631 / JCM 9629 / NBRC 100127 / Av18)</name>
    <dbReference type="NCBI Taxonomy" id="572546"/>
    <lineage>
        <taxon>Archaea</taxon>
        <taxon>Methanobacteriati</taxon>
        <taxon>Methanobacteriota</taxon>
        <taxon>Archaeoglobi</taxon>
        <taxon>Archaeoglobales</taxon>
        <taxon>Archaeoglobaceae</taxon>
        <taxon>Archaeoglobus</taxon>
    </lineage>
</organism>
<keyword evidence="7 12" id="KW-0418">Kinase</keyword>
<dbReference type="PaxDb" id="572546-Arcpr_0799"/>
<dbReference type="GO" id="GO:0008033">
    <property type="term" value="P:tRNA processing"/>
    <property type="evidence" value="ECO:0007669"/>
    <property type="project" value="UniProtKB-KW"/>
</dbReference>
<protein>
    <recommendedName>
        <fullName evidence="2">non-specific serine/threonine protein kinase</fullName>
        <ecNumber evidence="2">2.7.11.1</ecNumber>
    </recommendedName>
</protein>
<evidence type="ECO:0000259" key="11">
    <source>
        <dbReference type="PROSITE" id="PS50011"/>
    </source>
</evidence>
<dbReference type="eggNOG" id="arCOG01185">
    <property type="taxonomic scope" value="Archaea"/>
</dbReference>
<dbReference type="GeneID" id="8739460"/>
<comment type="catalytic activity">
    <reaction evidence="9">
        <text>L-threonyl-[protein] + ATP = O-phospho-L-threonyl-[protein] + ADP + H(+)</text>
        <dbReference type="Rhea" id="RHEA:46608"/>
        <dbReference type="Rhea" id="RHEA-COMP:11060"/>
        <dbReference type="Rhea" id="RHEA-COMP:11605"/>
        <dbReference type="ChEBI" id="CHEBI:15378"/>
        <dbReference type="ChEBI" id="CHEBI:30013"/>
        <dbReference type="ChEBI" id="CHEBI:30616"/>
        <dbReference type="ChEBI" id="CHEBI:61977"/>
        <dbReference type="ChEBI" id="CHEBI:456216"/>
        <dbReference type="EC" id="2.7.11.1"/>
    </reaction>
</comment>
<keyword evidence="8" id="KW-0067">ATP-binding</keyword>
<dbReference type="InterPro" id="IPR000719">
    <property type="entry name" value="Prot_kinase_dom"/>
</dbReference>
<dbReference type="GO" id="GO:0005524">
    <property type="term" value="F:ATP binding"/>
    <property type="evidence" value="ECO:0007669"/>
    <property type="project" value="UniProtKB-KW"/>
</dbReference>
<dbReference type="PROSITE" id="PS50011">
    <property type="entry name" value="PROTEIN_KINASE_DOM"/>
    <property type="match status" value="1"/>
</dbReference>
<evidence type="ECO:0000256" key="9">
    <source>
        <dbReference type="ARBA" id="ARBA00047899"/>
    </source>
</evidence>
<dbReference type="Gene3D" id="3.30.200.20">
    <property type="entry name" value="Phosphorylase Kinase, domain 1"/>
    <property type="match status" value="1"/>
</dbReference>
<comment type="similarity">
    <text evidence="1">Belongs to the protein kinase superfamily. BUD32 family.</text>
</comment>
<gene>
    <name evidence="12" type="ordered locus">Arcpr_0799</name>
</gene>
<dbReference type="STRING" id="572546.Arcpr_0799"/>
<evidence type="ECO:0000256" key="8">
    <source>
        <dbReference type="ARBA" id="ARBA00022840"/>
    </source>
</evidence>
<dbReference type="GO" id="GO:0004674">
    <property type="term" value="F:protein serine/threonine kinase activity"/>
    <property type="evidence" value="ECO:0007669"/>
    <property type="project" value="UniProtKB-KW"/>
</dbReference>
<keyword evidence="5" id="KW-0819">tRNA processing</keyword>
<keyword evidence="3 12" id="KW-0723">Serine/threonine-protein kinase</keyword>
<keyword evidence="4" id="KW-0808">Transferase</keyword>
<dbReference type="Pfam" id="PF01163">
    <property type="entry name" value="RIO1"/>
    <property type="match status" value="1"/>
</dbReference>
<dbReference type="InterPro" id="IPR008266">
    <property type="entry name" value="Tyr_kinase_AS"/>
</dbReference>
<dbReference type="GO" id="GO:0005829">
    <property type="term" value="C:cytosol"/>
    <property type="evidence" value="ECO:0007669"/>
    <property type="project" value="TreeGrafter"/>
</dbReference>
<keyword evidence="6" id="KW-0547">Nucleotide-binding</keyword>
<sequence length="202" mass="23710">MLNYGKLERVYLGGEAEVRIYENIVEKIRKPKRYRHPNLDEILRRSRTKTEAKIISLARRQGVPTPIILDIEGDKIVMERIKGKPVKEVMSEEISEEIGRLVAKMHRVGIIHGDVTPMNMILSDGKIYFVDFGLAFIEDRVEPKGVDLHVYFESLKASFDNWERLKEAFIRGYREVYEKAEEVIKRAEEIELRGRYVEKRMT</sequence>
<dbReference type="HOGENOM" id="CLU_063953_2_0_2"/>
<dbReference type="KEGG" id="apo:Arcpr_0799"/>
<dbReference type="SUPFAM" id="SSF56112">
    <property type="entry name" value="Protein kinase-like (PK-like)"/>
    <property type="match status" value="1"/>
</dbReference>
<evidence type="ECO:0000256" key="6">
    <source>
        <dbReference type="ARBA" id="ARBA00022741"/>
    </source>
</evidence>
<evidence type="ECO:0000256" key="5">
    <source>
        <dbReference type="ARBA" id="ARBA00022694"/>
    </source>
</evidence>
<evidence type="ECO:0000313" key="12">
    <source>
        <dbReference type="EMBL" id="ADB57862.1"/>
    </source>
</evidence>
<reference evidence="12 13" key="1">
    <citation type="journal article" date="2010" name="Stand. Genomic Sci.">
        <title>Complete genome sequence of Archaeoglobus profundus type strain (AV18).</title>
        <authorList>
            <person name="von Jan M."/>
            <person name="Lapidus A."/>
            <person name="Del Rio T.G."/>
            <person name="Copeland A."/>
            <person name="Tice H."/>
            <person name="Cheng J.F."/>
            <person name="Lucas S."/>
            <person name="Chen F."/>
            <person name="Nolan M."/>
            <person name="Goodwin L."/>
            <person name="Han C."/>
            <person name="Pitluck S."/>
            <person name="Liolios K."/>
            <person name="Ivanova N."/>
            <person name="Mavromatis K."/>
            <person name="Ovchinnikova G."/>
            <person name="Chertkov O."/>
            <person name="Pati A."/>
            <person name="Chen A."/>
            <person name="Palaniappan K."/>
            <person name="Land M."/>
            <person name="Hauser L."/>
            <person name="Chang Y.J."/>
            <person name="Jeffries C.D."/>
            <person name="Saunders E."/>
            <person name="Brettin T."/>
            <person name="Detter J.C."/>
            <person name="Chain P."/>
            <person name="Eichinger K."/>
            <person name="Huber H."/>
            <person name="Spring S."/>
            <person name="Rohde M."/>
            <person name="Goker M."/>
            <person name="Wirth R."/>
            <person name="Woyke T."/>
            <person name="Bristow J."/>
            <person name="Eisen J.A."/>
            <person name="Markowitz V."/>
            <person name="Hugenholtz P."/>
            <person name="Kyrpides N.C."/>
            <person name="Klenk H.P."/>
        </authorList>
    </citation>
    <scope>NUCLEOTIDE SEQUENCE [LARGE SCALE GENOMIC DNA]</scope>
    <source>
        <strain evidence="13">DSM 5631 / JCM 9629 / NBRC 100127 / Av18</strain>
    </source>
</reference>
<comment type="catalytic activity">
    <reaction evidence="10">
        <text>L-seryl-[protein] + ATP = O-phospho-L-seryl-[protein] + ADP + H(+)</text>
        <dbReference type="Rhea" id="RHEA:17989"/>
        <dbReference type="Rhea" id="RHEA-COMP:9863"/>
        <dbReference type="Rhea" id="RHEA-COMP:11604"/>
        <dbReference type="ChEBI" id="CHEBI:15378"/>
        <dbReference type="ChEBI" id="CHEBI:29999"/>
        <dbReference type="ChEBI" id="CHEBI:30616"/>
        <dbReference type="ChEBI" id="CHEBI:83421"/>
        <dbReference type="ChEBI" id="CHEBI:456216"/>
        <dbReference type="EC" id="2.7.11.1"/>
    </reaction>
</comment>
<dbReference type="RefSeq" id="WP_012940198.1">
    <property type="nucleotide sequence ID" value="NC_013741.1"/>
</dbReference>
<name>D2RHT7_ARCPA</name>
<accession>D2RHT7</accession>
<keyword evidence="13" id="KW-1185">Reference proteome</keyword>
<dbReference type="OrthoDB" id="31344at2157"/>